<gene>
    <name evidence="6" type="ORF">J4E96_02145</name>
</gene>
<sequence length="153" mass="16170">MNLAMTRSRFLDSAVATAGPQRILTMLYDRLVLDIARAEASQRAGNRGEASDHLDHAQDIVAGLASTLDVDAWSGGKGLMDLYMYLLRELVGCSLAGDADRTARCNDLVTPLRDTWHEAADAVAAEAAPAIPIQRTRTAGFGESAVGGELGVG</sequence>
<evidence type="ECO:0000313" key="6">
    <source>
        <dbReference type="EMBL" id="QTE29857.1"/>
    </source>
</evidence>
<dbReference type="GO" id="GO:0005829">
    <property type="term" value="C:cytosol"/>
    <property type="evidence" value="ECO:0007669"/>
    <property type="project" value="UniProtKB-SubCell"/>
</dbReference>
<keyword evidence="6" id="KW-0282">Flagellum</keyword>
<dbReference type="PANTHER" id="PTHR34773:SF1">
    <property type="entry name" value="FLAGELLAR SECRETION CHAPERONE FLIS"/>
    <property type="match status" value="1"/>
</dbReference>
<dbReference type="InterPro" id="IPR003713">
    <property type="entry name" value="FliS"/>
</dbReference>
<evidence type="ECO:0000256" key="1">
    <source>
        <dbReference type="ARBA" id="ARBA00004514"/>
    </source>
</evidence>
<dbReference type="CDD" id="cd16098">
    <property type="entry name" value="FliS"/>
    <property type="match status" value="1"/>
</dbReference>
<keyword evidence="3" id="KW-0963">Cytoplasm</keyword>
<dbReference type="Gene3D" id="1.20.120.340">
    <property type="entry name" value="Flagellar protein FliS"/>
    <property type="match status" value="1"/>
</dbReference>
<comment type="subcellular location">
    <subcellularLocation>
        <location evidence="1">Cytoplasm</location>
        <location evidence="1">Cytosol</location>
    </subcellularLocation>
</comment>
<reference evidence="6" key="1">
    <citation type="submission" date="2021-03" db="EMBL/GenBank/DDBJ databases">
        <title>Pengzhenrongella sicca gen. nov., sp. nov., a new member of suborder Micrococcineae isolated from High-Arctic tundra soil.</title>
        <authorList>
            <person name="Peng F."/>
        </authorList>
    </citation>
    <scope>NUCLEOTIDE SEQUENCE</scope>
    <source>
        <strain evidence="6">LRZ-2</strain>
    </source>
</reference>
<keyword evidence="6" id="KW-0966">Cell projection</keyword>
<evidence type="ECO:0000256" key="2">
    <source>
        <dbReference type="ARBA" id="ARBA00008787"/>
    </source>
</evidence>
<proteinExistence type="inferred from homology"/>
<organism evidence="6 7">
    <name type="scientific">Pengzhenrongella sicca</name>
    <dbReference type="NCBI Taxonomy" id="2819238"/>
    <lineage>
        <taxon>Bacteria</taxon>
        <taxon>Bacillati</taxon>
        <taxon>Actinomycetota</taxon>
        <taxon>Actinomycetes</taxon>
        <taxon>Micrococcales</taxon>
        <taxon>Pengzhenrongella</taxon>
    </lineage>
</organism>
<evidence type="ECO:0000256" key="3">
    <source>
        <dbReference type="ARBA" id="ARBA00022490"/>
    </source>
</evidence>
<evidence type="ECO:0000256" key="4">
    <source>
        <dbReference type="ARBA" id="ARBA00022795"/>
    </source>
</evidence>
<evidence type="ECO:0000313" key="7">
    <source>
        <dbReference type="Proteomes" id="UP000663937"/>
    </source>
</evidence>
<keyword evidence="7" id="KW-1185">Reference proteome</keyword>
<comment type="similarity">
    <text evidence="2">Belongs to the FliS family.</text>
</comment>
<evidence type="ECO:0000256" key="5">
    <source>
        <dbReference type="ARBA" id="ARBA00023186"/>
    </source>
</evidence>
<keyword evidence="6" id="KW-0969">Cilium</keyword>
<dbReference type="RefSeq" id="WP_227424165.1">
    <property type="nucleotide sequence ID" value="NZ_CP071868.1"/>
</dbReference>
<dbReference type="Proteomes" id="UP000663937">
    <property type="component" value="Chromosome"/>
</dbReference>
<dbReference type="InterPro" id="IPR036584">
    <property type="entry name" value="FliS_sf"/>
</dbReference>
<dbReference type="SUPFAM" id="SSF101116">
    <property type="entry name" value="Flagellar export chaperone FliS"/>
    <property type="match status" value="1"/>
</dbReference>
<keyword evidence="4" id="KW-1005">Bacterial flagellum biogenesis</keyword>
<dbReference type="AlphaFoldDB" id="A0A8A4ZH75"/>
<keyword evidence="5" id="KW-0143">Chaperone</keyword>
<accession>A0A8A4ZH75</accession>
<dbReference type="GO" id="GO:0071973">
    <property type="term" value="P:bacterial-type flagellum-dependent cell motility"/>
    <property type="evidence" value="ECO:0007669"/>
    <property type="project" value="TreeGrafter"/>
</dbReference>
<dbReference type="KEGG" id="psic:J4E96_02145"/>
<dbReference type="GO" id="GO:0044780">
    <property type="term" value="P:bacterial-type flagellum assembly"/>
    <property type="evidence" value="ECO:0007669"/>
    <property type="project" value="InterPro"/>
</dbReference>
<protein>
    <submittedName>
        <fullName evidence="6">Flagellar protein FliS</fullName>
    </submittedName>
</protein>
<dbReference type="EMBL" id="CP071868">
    <property type="protein sequence ID" value="QTE29857.1"/>
    <property type="molecule type" value="Genomic_DNA"/>
</dbReference>
<name>A0A8A4ZH75_9MICO</name>
<dbReference type="Pfam" id="PF02561">
    <property type="entry name" value="FliS"/>
    <property type="match status" value="1"/>
</dbReference>
<dbReference type="PANTHER" id="PTHR34773">
    <property type="entry name" value="FLAGELLAR SECRETION CHAPERONE FLIS"/>
    <property type="match status" value="1"/>
</dbReference>